<dbReference type="GO" id="GO:0005737">
    <property type="term" value="C:cytoplasm"/>
    <property type="evidence" value="ECO:0007669"/>
    <property type="project" value="UniProtKB-SubCell"/>
</dbReference>
<dbReference type="NCBIfam" id="NF008695">
    <property type="entry name" value="PRK11713.3-3"/>
    <property type="match status" value="1"/>
</dbReference>
<evidence type="ECO:0000259" key="12">
    <source>
        <dbReference type="Pfam" id="PF20260"/>
    </source>
</evidence>
<evidence type="ECO:0000256" key="4">
    <source>
        <dbReference type="ARBA" id="ARBA00022552"/>
    </source>
</evidence>
<comment type="catalytic activity">
    <reaction evidence="9 10">
        <text>uridine(1498) in 16S rRNA + S-adenosyl-L-methionine = N(3)-methyluridine(1498) in 16S rRNA + S-adenosyl-L-homocysteine + H(+)</text>
        <dbReference type="Rhea" id="RHEA:42920"/>
        <dbReference type="Rhea" id="RHEA-COMP:10283"/>
        <dbReference type="Rhea" id="RHEA-COMP:10284"/>
        <dbReference type="ChEBI" id="CHEBI:15378"/>
        <dbReference type="ChEBI" id="CHEBI:57856"/>
        <dbReference type="ChEBI" id="CHEBI:59789"/>
        <dbReference type="ChEBI" id="CHEBI:65315"/>
        <dbReference type="ChEBI" id="CHEBI:74502"/>
        <dbReference type="EC" id="2.1.1.193"/>
    </reaction>
</comment>
<evidence type="ECO:0000256" key="8">
    <source>
        <dbReference type="ARBA" id="ARBA00025699"/>
    </source>
</evidence>
<evidence type="ECO:0000256" key="3">
    <source>
        <dbReference type="ARBA" id="ARBA00022490"/>
    </source>
</evidence>
<dbReference type="EC" id="2.1.1.193" evidence="10"/>
<dbReference type="InterPro" id="IPR029028">
    <property type="entry name" value="Alpha/beta_knot_MTases"/>
</dbReference>
<gene>
    <name evidence="13" type="ordered locus">CJJ81176_0192</name>
</gene>
<accession>A0A0H3PAE1</accession>
<dbReference type="Pfam" id="PF04452">
    <property type="entry name" value="Methyltrans_RNA"/>
    <property type="match status" value="1"/>
</dbReference>
<evidence type="ECO:0000256" key="1">
    <source>
        <dbReference type="ARBA" id="ARBA00004496"/>
    </source>
</evidence>
<dbReference type="Pfam" id="PF20260">
    <property type="entry name" value="PUA_4"/>
    <property type="match status" value="1"/>
</dbReference>
<dbReference type="NCBIfam" id="TIGR00046">
    <property type="entry name" value="RsmE family RNA methyltransferase"/>
    <property type="match status" value="1"/>
</dbReference>
<sequence length="218" mass="25481">MQFLYNKQAGEEFIQLQGENFNHLKVRRVKENSELNLRNLQDNFLYNYTITNLTRNSCTLKFLNKKSQNIKQSELNLALAIIDIKILEKTLPFLNELGVKKLHLVFTNFSQRNFKIDLERFEKIIISSCEQCGRNTKMDLIIHQSTQEFIQKFPNAIMVDFQGKQQSHFDEKELYFIGPEGGFNNDERLLFNRKISLKSSNILKSQTAIIAIASKILL</sequence>
<dbReference type="InterPro" id="IPR046887">
    <property type="entry name" value="RsmE_PUA-like"/>
</dbReference>
<evidence type="ECO:0000256" key="5">
    <source>
        <dbReference type="ARBA" id="ARBA00022603"/>
    </source>
</evidence>
<proteinExistence type="inferred from homology"/>
<keyword evidence="5 10" id="KW-0489">Methyltransferase</keyword>
<evidence type="ECO:0000256" key="10">
    <source>
        <dbReference type="PIRNR" id="PIRNR015601"/>
    </source>
</evidence>
<dbReference type="InterPro" id="IPR046886">
    <property type="entry name" value="RsmE_MTase_dom"/>
</dbReference>
<evidence type="ECO:0000256" key="6">
    <source>
        <dbReference type="ARBA" id="ARBA00022679"/>
    </source>
</evidence>
<evidence type="ECO:0000256" key="2">
    <source>
        <dbReference type="ARBA" id="ARBA00005528"/>
    </source>
</evidence>
<dbReference type="EMBL" id="CP000538">
    <property type="protein sequence ID" value="EAQ73076.1"/>
    <property type="molecule type" value="Genomic_DNA"/>
</dbReference>
<dbReference type="InterPro" id="IPR029026">
    <property type="entry name" value="tRNA_m1G_MTases_N"/>
</dbReference>
<dbReference type="eggNOG" id="COG1385">
    <property type="taxonomic scope" value="Bacteria"/>
</dbReference>
<dbReference type="AlphaFoldDB" id="A0A0H3PAE1"/>
<comment type="similarity">
    <text evidence="2 10">Belongs to the RNA methyltransferase RsmE family.</text>
</comment>
<dbReference type="HOGENOM" id="CLU_067442_6_0_7"/>
<dbReference type="PANTHER" id="PTHR30027">
    <property type="entry name" value="RIBOSOMAL RNA SMALL SUBUNIT METHYLTRANSFERASE E"/>
    <property type="match status" value="1"/>
</dbReference>
<comment type="function">
    <text evidence="8 10">Specifically methylates the N3 position of the uracil ring of uridine 1498 (m3U1498) in 16S rRNA. Acts on the fully assembled 30S ribosomal subunit.</text>
</comment>
<protein>
    <recommendedName>
        <fullName evidence="10">Ribosomal RNA small subunit methyltransferase E</fullName>
        <ecNumber evidence="10">2.1.1.193</ecNumber>
    </recommendedName>
</protein>
<feature type="domain" description="Ribosomal RNA small subunit methyltransferase E PUA-like" evidence="12">
    <location>
        <begin position="16"/>
        <end position="63"/>
    </location>
</feature>
<dbReference type="RefSeq" id="WP_002854340.1">
    <property type="nucleotide sequence ID" value="NC_008787.1"/>
</dbReference>
<dbReference type="PANTHER" id="PTHR30027:SF3">
    <property type="entry name" value="16S RRNA (URACIL(1498)-N(3))-METHYLTRANSFERASE"/>
    <property type="match status" value="1"/>
</dbReference>
<evidence type="ECO:0000256" key="7">
    <source>
        <dbReference type="ARBA" id="ARBA00022691"/>
    </source>
</evidence>
<evidence type="ECO:0000256" key="9">
    <source>
        <dbReference type="ARBA" id="ARBA00047944"/>
    </source>
</evidence>
<keyword evidence="3 10" id="KW-0963">Cytoplasm</keyword>
<dbReference type="CDD" id="cd18084">
    <property type="entry name" value="RsmE-like"/>
    <property type="match status" value="1"/>
</dbReference>
<dbReference type="Gene3D" id="3.40.1280.10">
    <property type="match status" value="1"/>
</dbReference>
<name>A0A0H3PAE1_CAMJJ</name>
<evidence type="ECO:0000259" key="11">
    <source>
        <dbReference type="Pfam" id="PF04452"/>
    </source>
</evidence>
<dbReference type="Proteomes" id="UP000000646">
    <property type="component" value="Chromosome"/>
</dbReference>
<dbReference type="GO" id="GO:0070042">
    <property type="term" value="F:rRNA (uridine-N3-)-methyltransferase activity"/>
    <property type="evidence" value="ECO:0007669"/>
    <property type="project" value="TreeGrafter"/>
</dbReference>
<dbReference type="GO" id="GO:0070475">
    <property type="term" value="P:rRNA base methylation"/>
    <property type="evidence" value="ECO:0007669"/>
    <property type="project" value="TreeGrafter"/>
</dbReference>
<keyword evidence="7 10" id="KW-0949">S-adenosyl-L-methionine</keyword>
<keyword evidence="6 10" id="KW-0808">Transferase</keyword>
<dbReference type="SUPFAM" id="SSF75217">
    <property type="entry name" value="alpha/beta knot"/>
    <property type="match status" value="1"/>
</dbReference>
<dbReference type="PIRSF" id="PIRSF015601">
    <property type="entry name" value="MTase_slr0722"/>
    <property type="match status" value="1"/>
</dbReference>
<dbReference type="KEGG" id="cjj:CJJ81176_0192"/>
<feature type="domain" description="Ribosomal RNA small subunit methyltransferase E methyltransferase" evidence="11">
    <location>
        <begin position="73"/>
        <end position="216"/>
    </location>
</feature>
<keyword evidence="4 10" id="KW-0698">rRNA processing</keyword>
<dbReference type="InterPro" id="IPR006700">
    <property type="entry name" value="RsmE"/>
</dbReference>
<evidence type="ECO:0000313" key="14">
    <source>
        <dbReference type="Proteomes" id="UP000000646"/>
    </source>
</evidence>
<organism evidence="13 14">
    <name type="scientific">Campylobacter jejuni subsp. jejuni serotype O:23/36 (strain 81-176)</name>
    <dbReference type="NCBI Taxonomy" id="354242"/>
    <lineage>
        <taxon>Bacteria</taxon>
        <taxon>Pseudomonadati</taxon>
        <taxon>Campylobacterota</taxon>
        <taxon>Epsilonproteobacteria</taxon>
        <taxon>Campylobacterales</taxon>
        <taxon>Campylobacteraceae</taxon>
        <taxon>Campylobacter</taxon>
    </lineage>
</organism>
<comment type="subcellular location">
    <subcellularLocation>
        <location evidence="1 10">Cytoplasm</location>
    </subcellularLocation>
</comment>
<reference evidence="14" key="1">
    <citation type="submission" date="2006-12" db="EMBL/GenBank/DDBJ databases">
        <authorList>
            <person name="Fouts D.E."/>
            <person name="Nelson K.E."/>
            <person name="Sebastian Y."/>
        </authorList>
    </citation>
    <scope>NUCLEOTIDE SEQUENCE [LARGE SCALE GENOMIC DNA]</scope>
    <source>
        <strain evidence="14">81-176</strain>
    </source>
</reference>
<evidence type="ECO:0000313" key="13">
    <source>
        <dbReference type="EMBL" id="EAQ73076.1"/>
    </source>
</evidence>